<dbReference type="InterPro" id="IPR004682">
    <property type="entry name" value="TRAP_DctP"/>
</dbReference>
<evidence type="ECO:0000256" key="1">
    <source>
        <dbReference type="ARBA" id="ARBA00009023"/>
    </source>
</evidence>
<dbReference type="PANTHER" id="PTHR33376:SF7">
    <property type="entry name" value="C4-DICARBOXYLATE-BINDING PROTEIN DCTB"/>
    <property type="match status" value="1"/>
</dbReference>
<proteinExistence type="inferred from homology"/>
<dbReference type="Proteomes" id="UP001628281">
    <property type="component" value="Unassembled WGS sequence"/>
</dbReference>
<evidence type="ECO:0000256" key="4">
    <source>
        <dbReference type="SAM" id="SignalP"/>
    </source>
</evidence>
<comment type="similarity">
    <text evidence="1">Belongs to the bacterial solute-binding protein 7 family.</text>
</comment>
<dbReference type="PIRSF" id="PIRSF006470">
    <property type="entry name" value="DctB"/>
    <property type="match status" value="1"/>
</dbReference>
<dbReference type="PANTHER" id="PTHR33376">
    <property type="match status" value="1"/>
</dbReference>
<dbReference type="Gene3D" id="3.40.190.170">
    <property type="entry name" value="Bacterial extracellular solute-binding protein, family 7"/>
    <property type="match status" value="1"/>
</dbReference>
<keyword evidence="6" id="KW-1185">Reference proteome</keyword>
<dbReference type="CDD" id="cd13678">
    <property type="entry name" value="PBP2_TRAP_DctP10"/>
    <property type="match status" value="1"/>
</dbReference>
<evidence type="ECO:0000256" key="2">
    <source>
        <dbReference type="ARBA" id="ARBA00022448"/>
    </source>
</evidence>
<sequence length="345" mass="36912">MKSMKALFAGLALAAMVLPGVVANGAAAADYKAEYKLSTVLGKPFPWGIGGDRWAELVKEKTNGRINVKMYPGSALVNGDQTKEFTALRQGVIDMAVGSTINWSPQVKELNLFSLPFLMPDHKAMDALTQGPVGKQLFDLLATKDVVPLAWGENGFREVSNSKHAISKPEDLKGLKIRVVGSPLYLDTFTALGANPTQMSWADAQPALSTGAVDGQENPVAVFTAAKLPTLGQKHLTLWGYVADPLIFVVNKEVWNSWSKEDQEAVRAAAVQAAAEEVAIARKGITAQDDSLLKELAGQGVAVVQLTPEQQKAFQAATRAVYDKWAKTIGPDLVKAAETSVAGRN</sequence>
<organism evidence="5 6">
    <name type="scientific">Azospirillum argentinense</name>
    <dbReference type="NCBI Taxonomy" id="2970906"/>
    <lineage>
        <taxon>Bacteria</taxon>
        <taxon>Pseudomonadati</taxon>
        <taxon>Pseudomonadota</taxon>
        <taxon>Alphaproteobacteria</taxon>
        <taxon>Rhodospirillales</taxon>
        <taxon>Azospirillaceae</taxon>
        <taxon>Azospirillum</taxon>
    </lineage>
</organism>
<keyword evidence="3 4" id="KW-0732">Signal</keyword>
<dbReference type="EMBL" id="JBJLSN010000042">
    <property type="protein sequence ID" value="MFL7904145.1"/>
    <property type="molecule type" value="Genomic_DNA"/>
</dbReference>
<gene>
    <name evidence="5" type="ORF">ACJ41P_23640</name>
</gene>
<dbReference type="SUPFAM" id="SSF53850">
    <property type="entry name" value="Periplasmic binding protein-like II"/>
    <property type="match status" value="1"/>
</dbReference>
<evidence type="ECO:0000256" key="3">
    <source>
        <dbReference type="ARBA" id="ARBA00022729"/>
    </source>
</evidence>
<dbReference type="NCBIfam" id="TIGR00787">
    <property type="entry name" value="dctP"/>
    <property type="match status" value="1"/>
</dbReference>
<feature type="signal peptide" evidence="4">
    <location>
        <begin position="1"/>
        <end position="28"/>
    </location>
</feature>
<evidence type="ECO:0000313" key="5">
    <source>
        <dbReference type="EMBL" id="MFL7904145.1"/>
    </source>
</evidence>
<protein>
    <submittedName>
        <fullName evidence="5">DctP family TRAP transporter solute-binding subunit</fullName>
    </submittedName>
</protein>
<comment type="caution">
    <text evidence="5">The sequence shown here is derived from an EMBL/GenBank/DDBJ whole genome shotgun (WGS) entry which is preliminary data.</text>
</comment>
<dbReference type="InterPro" id="IPR038404">
    <property type="entry name" value="TRAP_DctP_sf"/>
</dbReference>
<dbReference type="InterPro" id="IPR018389">
    <property type="entry name" value="DctP_fam"/>
</dbReference>
<name>A0ABW8VCM8_9PROT</name>
<keyword evidence="2" id="KW-0813">Transport</keyword>
<dbReference type="Pfam" id="PF03480">
    <property type="entry name" value="DctP"/>
    <property type="match status" value="1"/>
</dbReference>
<dbReference type="NCBIfam" id="NF037995">
    <property type="entry name" value="TRAP_S1"/>
    <property type="match status" value="1"/>
</dbReference>
<evidence type="ECO:0000313" key="6">
    <source>
        <dbReference type="Proteomes" id="UP001628281"/>
    </source>
</evidence>
<reference evidence="5 6" key="1">
    <citation type="submission" date="2024-11" db="EMBL/GenBank/DDBJ databases">
        <title>Draft genome sequences of two bacteria associated to sugarcane roots in Colombia.</title>
        <authorList>
            <person name="Pardo-Diaz S."/>
            <person name="Masmela-Mendoza J."/>
            <person name="Delgadillo-Duran P."/>
            <person name="Bautista E.J."/>
            <person name="Rojas-Tapias D.F."/>
        </authorList>
    </citation>
    <scope>NUCLEOTIDE SEQUENCE [LARGE SCALE GENOMIC DNA]</scope>
    <source>
        <strain evidence="5 6">Ap18</strain>
    </source>
</reference>
<dbReference type="RefSeq" id="WP_162471575.1">
    <property type="nucleotide sequence ID" value="NZ_JBJLSN010000042.1"/>
</dbReference>
<feature type="chain" id="PRO_5045499364" evidence="4">
    <location>
        <begin position="29"/>
        <end position="345"/>
    </location>
</feature>
<accession>A0ABW8VCM8</accession>